<dbReference type="EMBL" id="NAQA01000006">
    <property type="protein sequence ID" value="OQM49762.1"/>
    <property type="molecule type" value="Genomic_DNA"/>
</dbReference>
<reference evidence="1 2" key="1">
    <citation type="submission" date="2017-03" db="EMBL/GenBank/DDBJ databases">
        <title>Maternal inheritance of bifidobacteria.</title>
        <authorList>
            <person name="Lugli G.A."/>
            <person name="Duranti S."/>
            <person name="Milani C."/>
            <person name="Mancabelli L."/>
        </authorList>
    </citation>
    <scope>NUCLEOTIDE SEQUENCE [LARGE SCALE GENOMIC DNA]</scope>
    <source>
        <strain evidence="1 2">1899B</strain>
    </source>
</reference>
<gene>
    <name evidence="1" type="ORF">B5782_1511</name>
</gene>
<evidence type="ECO:0008006" key="3">
    <source>
        <dbReference type="Google" id="ProtNLM"/>
    </source>
</evidence>
<proteinExistence type="predicted"/>
<protein>
    <recommendedName>
        <fullName evidence="3">DUF559 domain-containing protein</fullName>
    </recommendedName>
</protein>
<dbReference type="Proteomes" id="UP000192666">
    <property type="component" value="Unassembled WGS sequence"/>
</dbReference>
<accession>A0A1V8PLY8</accession>
<sequence>MFSDHNFGKTHIKPLPSFILHAMNADDAYKPIQRATLSEASWRILRIAQSVELRHPVSHETALAIWGVELPADSDCSVVSLRSSQGGYAGTDVDYGWSGESPAFGHSEHSIRLGQDFPDSDFQYFPDSQAVSRNQIPGLRQSASQPSQFPQSPAKLHTVAQSPACRGRVKKSTSVSADVTVHVWKGLSARHVREVAGVPVLMPVPAWSLAAGRWGIQDIVMVAESLIRHRFAARKGLIEFVKTENVPYRSKCLDALALVQSGSDSPKETEMRLTLVRYGLPIMQPNCVVPGVNFANGAAVTLDLVDAEHRFGLDYQGDHHRTDRAQYRRDQNKLSRLAAAGWTVFSVTQLDLSDELHRAAFAMNVAHALSSIVGRPIGVTTPLPWRKVVLRYQKARKLRLLD</sequence>
<name>A0A1V8PLY8_9BIFI</name>
<evidence type="ECO:0000313" key="2">
    <source>
        <dbReference type="Proteomes" id="UP000192666"/>
    </source>
</evidence>
<dbReference type="AlphaFoldDB" id="A0A1V8PLY8"/>
<evidence type="ECO:0000313" key="1">
    <source>
        <dbReference type="EMBL" id="OQM49762.1"/>
    </source>
</evidence>
<organism evidence="1 2">
    <name type="scientific">Bifidobacterium catenulatum</name>
    <dbReference type="NCBI Taxonomy" id="1686"/>
    <lineage>
        <taxon>Bacteria</taxon>
        <taxon>Bacillati</taxon>
        <taxon>Actinomycetota</taxon>
        <taxon>Actinomycetes</taxon>
        <taxon>Bifidobacteriales</taxon>
        <taxon>Bifidobacteriaceae</taxon>
        <taxon>Bifidobacterium</taxon>
    </lineage>
</organism>
<comment type="caution">
    <text evidence="1">The sequence shown here is derived from an EMBL/GenBank/DDBJ whole genome shotgun (WGS) entry which is preliminary data.</text>
</comment>